<gene>
    <name evidence="2" type="ORF">SISSUDRAFT_1048294</name>
</gene>
<feature type="signal peptide" evidence="1">
    <location>
        <begin position="1"/>
        <end position="20"/>
    </location>
</feature>
<organism evidence="2 3">
    <name type="scientific">Sistotremastrum suecicum HHB10207 ss-3</name>
    <dbReference type="NCBI Taxonomy" id="1314776"/>
    <lineage>
        <taxon>Eukaryota</taxon>
        <taxon>Fungi</taxon>
        <taxon>Dikarya</taxon>
        <taxon>Basidiomycota</taxon>
        <taxon>Agaricomycotina</taxon>
        <taxon>Agaricomycetes</taxon>
        <taxon>Sistotremastrales</taxon>
        <taxon>Sistotremastraceae</taxon>
        <taxon>Sistotremastrum</taxon>
    </lineage>
</organism>
<sequence>MTLKALPAFIPATLILPVLSKSAACNDEWACEISSSMRALSSDDRFRNLPREETHAGHGFVGLIEAIQRLLTLGIPGYRGLTWWVRK</sequence>
<keyword evidence="3" id="KW-1185">Reference proteome</keyword>
<reference evidence="2 3" key="1">
    <citation type="journal article" date="2016" name="Mol. Biol. Evol.">
        <title>Comparative Genomics of Early-Diverging Mushroom-Forming Fungi Provides Insights into the Origins of Lignocellulose Decay Capabilities.</title>
        <authorList>
            <person name="Nagy L.G."/>
            <person name="Riley R."/>
            <person name="Tritt A."/>
            <person name="Adam C."/>
            <person name="Daum C."/>
            <person name="Floudas D."/>
            <person name="Sun H."/>
            <person name="Yadav J.S."/>
            <person name="Pangilinan J."/>
            <person name="Larsson K.H."/>
            <person name="Matsuura K."/>
            <person name="Barry K."/>
            <person name="Labutti K."/>
            <person name="Kuo R."/>
            <person name="Ohm R.A."/>
            <person name="Bhattacharya S.S."/>
            <person name="Shirouzu T."/>
            <person name="Yoshinaga Y."/>
            <person name="Martin F.M."/>
            <person name="Grigoriev I.V."/>
            <person name="Hibbett D.S."/>
        </authorList>
    </citation>
    <scope>NUCLEOTIDE SEQUENCE [LARGE SCALE GENOMIC DNA]</scope>
    <source>
        <strain evidence="2 3">HHB10207 ss-3</strain>
    </source>
</reference>
<evidence type="ECO:0000256" key="1">
    <source>
        <dbReference type="SAM" id="SignalP"/>
    </source>
</evidence>
<feature type="chain" id="PRO_5007871680" evidence="1">
    <location>
        <begin position="21"/>
        <end position="87"/>
    </location>
</feature>
<accession>A0A166CKM1</accession>
<protein>
    <submittedName>
        <fullName evidence="2">Uncharacterized protein</fullName>
    </submittedName>
</protein>
<dbReference type="EMBL" id="KV428081">
    <property type="protein sequence ID" value="KZT37563.1"/>
    <property type="molecule type" value="Genomic_DNA"/>
</dbReference>
<keyword evidence="1" id="KW-0732">Signal</keyword>
<name>A0A166CKM1_9AGAM</name>
<dbReference type="AlphaFoldDB" id="A0A166CKM1"/>
<proteinExistence type="predicted"/>
<dbReference type="Proteomes" id="UP000076798">
    <property type="component" value="Unassembled WGS sequence"/>
</dbReference>
<evidence type="ECO:0000313" key="3">
    <source>
        <dbReference type="Proteomes" id="UP000076798"/>
    </source>
</evidence>
<evidence type="ECO:0000313" key="2">
    <source>
        <dbReference type="EMBL" id="KZT37563.1"/>
    </source>
</evidence>